<proteinExistence type="predicted"/>
<name>A0A0E9PU62_ANGAN</name>
<sequence>MAPSGGEDRMRNFSYSSFNSVRLHLWTQS</sequence>
<reference evidence="1" key="1">
    <citation type="submission" date="2014-11" db="EMBL/GenBank/DDBJ databases">
        <authorList>
            <person name="Amaro Gonzalez C."/>
        </authorList>
    </citation>
    <scope>NUCLEOTIDE SEQUENCE</scope>
</reference>
<reference evidence="1" key="2">
    <citation type="journal article" date="2015" name="Fish Shellfish Immunol.">
        <title>Early steps in the European eel (Anguilla anguilla)-Vibrio vulnificus interaction in the gills: Role of the RtxA13 toxin.</title>
        <authorList>
            <person name="Callol A."/>
            <person name="Pajuelo D."/>
            <person name="Ebbesson L."/>
            <person name="Teles M."/>
            <person name="MacKenzie S."/>
            <person name="Amaro C."/>
        </authorList>
    </citation>
    <scope>NUCLEOTIDE SEQUENCE</scope>
</reference>
<dbReference type="AlphaFoldDB" id="A0A0E9PU62"/>
<dbReference type="EMBL" id="GBXM01100942">
    <property type="protein sequence ID" value="JAH07635.1"/>
    <property type="molecule type" value="Transcribed_RNA"/>
</dbReference>
<protein>
    <submittedName>
        <fullName evidence="1">Uncharacterized protein</fullName>
    </submittedName>
</protein>
<evidence type="ECO:0000313" key="1">
    <source>
        <dbReference type="EMBL" id="JAH07635.1"/>
    </source>
</evidence>
<organism evidence="1">
    <name type="scientific">Anguilla anguilla</name>
    <name type="common">European freshwater eel</name>
    <name type="synonym">Muraena anguilla</name>
    <dbReference type="NCBI Taxonomy" id="7936"/>
    <lineage>
        <taxon>Eukaryota</taxon>
        <taxon>Metazoa</taxon>
        <taxon>Chordata</taxon>
        <taxon>Craniata</taxon>
        <taxon>Vertebrata</taxon>
        <taxon>Euteleostomi</taxon>
        <taxon>Actinopterygii</taxon>
        <taxon>Neopterygii</taxon>
        <taxon>Teleostei</taxon>
        <taxon>Anguilliformes</taxon>
        <taxon>Anguillidae</taxon>
        <taxon>Anguilla</taxon>
    </lineage>
</organism>
<accession>A0A0E9PU62</accession>